<dbReference type="OrthoDB" id="5912665at2759"/>
<protein>
    <submittedName>
        <fullName evidence="1">Uncharacterized protein</fullName>
    </submittedName>
</protein>
<dbReference type="Proteomes" id="UP000055024">
    <property type="component" value="Unassembled WGS sequence"/>
</dbReference>
<name>A0A0V1HT05_9BILA</name>
<dbReference type="AlphaFoldDB" id="A0A0V1HT05"/>
<proteinExistence type="predicted"/>
<feature type="non-terminal residue" evidence="1">
    <location>
        <position position="1"/>
    </location>
</feature>
<keyword evidence="2" id="KW-1185">Reference proteome</keyword>
<dbReference type="EMBL" id="JYDP01000033">
    <property type="protein sequence ID" value="KRZ13316.1"/>
    <property type="molecule type" value="Genomic_DNA"/>
</dbReference>
<evidence type="ECO:0000313" key="1">
    <source>
        <dbReference type="EMBL" id="KRZ13316.1"/>
    </source>
</evidence>
<comment type="caution">
    <text evidence="1">The sequence shown here is derived from an EMBL/GenBank/DDBJ whole genome shotgun (WGS) entry which is preliminary data.</text>
</comment>
<evidence type="ECO:0000313" key="2">
    <source>
        <dbReference type="Proteomes" id="UP000055024"/>
    </source>
</evidence>
<reference evidence="1 2" key="1">
    <citation type="submission" date="2015-01" db="EMBL/GenBank/DDBJ databases">
        <title>Evolution of Trichinella species and genotypes.</title>
        <authorList>
            <person name="Korhonen P.K."/>
            <person name="Edoardo P."/>
            <person name="Giuseppe L.R."/>
            <person name="Gasser R.B."/>
        </authorList>
    </citation>
    <scope>NUCLEOTIDE SEQUENCE [LARGE SCALE GENOMIC DNA]</scope>
    <source>
        <strain evidence="1">ISS1029</strain>
    </source>
</reference>
<organism evidence="1 2">
    <name type="scientific">Trichinella zimbabwensis</name>
    <dbReference type="NCBI Taxonomy" id="268475"/>
    <lineage>
        <taxon>Eukaryota</taxon>
        <taxon>Metazoa</taxon>
        <taxon>Ecdysozoa</taxon>
        <taxon>Nematoda</taxon>
        <taxon>Enoplea</taxon>
        <taxon>Dorylaimia</taxon>
        <taxon>Trichinellida</taxon>
        <taxon>Trichinellidae</taxon>
        <taxon>Trichinella</taxon>
    </lineage>
</organism>
<gene>
    <name evidence="1" type="ORF">T11_529</name>
</gene>
<accession>A0A0V1HT05</accession>
<sequence>LHARPFVRSHPGPRAHLPMSLRTWHGHYLQSCAQGRCAVCQRNCRNERVPCKKKATPKLFSVLLRF</sequence>
<feature type="non-terminal residue" evidence="1">
    <location>
        <position position="66"/>
    </location>
</feature>